<dbReference type="InterPro" id="IPR050909">
    <property type="entry name" value="Bact_Autotransporter_VF"/>
</dbReference>
<protein>
    <submittedName>
        <fullName evidence="6">Filamentous hemagglutinin N-terminal domain-containing protein</fullName>
    </submittedName>
</protein>
<dbReference type="NCBIfam" id="TIGR01901">
    <property type="entry name" value="adhes_NPXG"/>
    <property type="match status" value="1"/>
</dbReference>
<dbReference type="InterPro" id="IPR008638">
    <property type="entry name" value="FhaB/CdiA-like_TPS"/>
</dbReference>
<feature type="domain" description="Filamentous haemagglutinin FhaB/tRNA nuclease CdiA-like TPS" evidence="5">
    <location>
        <begin position="143"/>
        <end position="248"/>
    </location>
</feature>
<gene>
    <name evidence="6" type="ORF">LMS43_11580</name>
</gene>
<evidence type="ECO:0000256" key="3">
    <source>
        <dbReference type="ARBA" id="ARBA00022729"/>
    </source>
</evidence>
<keyword evidence="2" id="KW-0964">Secreted</keyword>
<dbReference type="PANTHER" id="PTHR12338:SF8">
    <property type="entry name" value="HEME_HEMOPEXIN-BINDING PROTEIN"/>
    <property type="match status" value="1"/>
</dbReference>
<evidence type="ECO:0000259" key="5">
    <source>
        <dbReference type="SMART" id="SM00912"/>
    </source>
</evidence>
<comment type="caution">
    <text evidence="6">The sequence shown here is derived from an EMBL/GenBank/DDBJ whole genome shotgun (WGS) entry which is preliminary data.</text>
</comment>
<dbReference type="Pfam" id="PF05860">
    <property type="entry name" value="TPS"/>
    <property type="match status" value="1"/>
</dbReference>
<feature type="region of interest" description="Disordered" evidence="4">
    <location>
        <begin position="3164"/>
        <end position="3187"/>
    </location>
</feature>
<feature type="compositionally biased region" description="Low complexity" evidence="4">
    <location>
        <begin position="3171"/>
        <end position="3185"/>
    </location>
</feature>
<comment type="subcellular location">
    <subcellularLocation>
        <location evidence="1">Secreted</location>
    </subcellularLocation>
</comment>
<evidence type="ECO:0000313" key="7">
    <source>
        <dbReference type="Proteomes" id="UP001168613"/>
    </source>
</evidence>
<dbReference type="Gene3D" id="2.160.20.10">
    <property type="entry name" value="Single-stranded right-handed beta-helix, Pectin lyase-like"/>
    <property type="match status" value="1"/>
</dbReference>
<reference evidence="6" key="1">
    <citation type="submission" date="2021-11" db="EMBL/GenBank/DDBJ databases">
        <title>Draft genome sequence of Alcaligenes endophyticus type strain CCUG 75668T.</title>
        <authorList>
            <person name="Salva-Serra F."/>
            <person name="Duran R.E."/>
            <person name="Seeger M."/>
            <person name="Moore E.R.B."/>
            <person name="Jaen-Luchoro D."/>
        </authorList>
    </citation>
    <scope>NUCLEOTIDE SEQUENCE</scope>
    <source>
        <strain evidence="6">CCUG 75668</strain>
    </source>
</reference>
<keyword evidence="7" id="KW-1185">Reference proteome</keyword>
<dbReference type="Pfam" id="PF12545">
    <property type="entry name" value="DUF3739"/>
    <property type="match status" value="1"/>
</dbReference>
<evidence type="ECO:0000256" key="4">
    <source>
        <dbReference type="SAM" id="MobiDB-lite"/>
    </source>
</evidence>
<sequence>MTSRAYYPVSGITISTKKAWRIAPLASAVLMALANPYQDAHAQLRGAWFTQSNTAQQHQNANNNHAIRAAQQAANMQQQQAAARAQLSHSLDNLNRTASAIAAQQAAQNAARLAAQQQASNIAEGLAQGGLEVAVGDKAQWLGAQAPVHTQQNGQHHVGIKQTESKAILNWNRFDVGRNTTVEFQQKNTDAVLNRVVGDQTAPSQIQGRIKGDGTVMVVNQNGIVFSGTSQVNVRNLVAAAATITDDQFLNHGLYSPDSKTPAFKQAIGKIEIQAGAQIHTHKPENSTTGGGYVLVLAKDIQQHGTLTAQQGQVALAAGDSFIIRKGQATDANQQSTVRGNEVLPSGLGHIENTGLIQARAGDISLSANSISQAGVLSSTTTQNQRGTVHLTAAGAEANILLASHSVTAIEVEPGGQALDSQRDSAIAANWLGLSDRFRGDLSLIRITSAGTLDLATESLTLATGGQIAINAAQRSLVRQGARLDVSGALNVPLAMAVNNLEINVQGNEQRDSPNNRDSKNLNNQTIWLDRRFLVHVPDGTNGYEGDRWYSQGGLLEVGGYLSNTTHSTAEWLAQGGTVQFSGGDVVTQQGSQINLSGGTLAVQSGHLKQSWLHGDDGRLYRADTAPGDRLYQPGVFTGYVQESTRWGGKRSFASPLLAPQQSFEHGYLVGRDAGRLIIDTPNAVLEGELISTVYNSPRQHTAAPTGADGYGLPHHSLARSAQVIIGQYIPFYISEEQRLDHQFNPRAQSVILDSLGEAIASDWELNTAFPLEPQNTIYLNTDTLNSDQLSALRIATHDSIALHSDLKLADGAHLQFYSPDIHLGANITVPSGKVEVGNVLHQIDGNGYRDFWLNPVTGRTAQVLVAPGVTLTTQGLWNNLTQGTPTPTPYIHGGSVSLRSTGDIVLDENSLINVSAGATLNQLSRVQGGRGGNLRLEAGFGNKAGADIHLQGQLQGHGFQQAGTLHWHQNSAIELGTGLFDAGFFAAGFAHYHIASLQGISLEQELHILRPVLQPTATAADMGSGHHSSQALQPYLPPLHLADHTKRSISQRAGASLILQAGLPFIAPSNSSDIAISEYSTLTVDPGQTIQLYSVGDIHIAGRLNAWGGKIEIGNLWQGQGTGNLFRTVTLAPSAYLDVAGRAISAADPYGKAYGLAPAGGTIQIGGKFDHSTGTIGRIDIVTNQPVGADSHFIKVHQGAVLNASGTHVQLDFPTTGPITLASQGGIISLASSAGLYLDGQFIAHAGGQGAAGGHLVLALDTPIYHTETSGIGPLDSPVRQAREFILAQDYQATTHLDLTYGHARFAAQQLLNSGITTLSLHSDGALSVQDQVVLHLPQAINLYAWVYAQAENTAFTGTSFITAPYIKLASPGSVTGGEVNTFHPTFSNSLPSQLHSLGTLHVHASALLDLQGDMGIGGVAQKYISPTNTGNGLPEEVQRAGFNKLILQSEGEIRLLRSQPTVQYTRVRTPANLSLMAIQLYPGTHANTMLKAGWQADPDKRYTLTIERSTPQTPASLPYSVFGRLIVEAPVIVHQGVLRAPLGQIMLGSASSGSSDYTQHLLVAPGSVTSVSAKGLTIPYGGTIDELSWRYLNEVVLLHGAGHPLAGHIALGGQYIDVADNAIIDLSGGGTLTGAGFVSGRGGSTDARYHPLMQYQGNSFTLPSQQDRAIYAIVPSNPNTTAPLAEQGSSPAVGQQITLGHHLPGLPAGTYTLLPASYALLPGAFRVELHLNNPLPSAAPTAMPNGSWAASGTLSQAHTGIEHSLAHRITLTPADTLRRYATYNETSYADFVHMDAARRGVPRAQTEADGKLLWIKTRDRNKNSDQLSLSFKGHVLGKSAADGYGSSVALTLDNTLEVLADGSSPSSDHTVAILASDLSRLDVNRLSLGGIPIIDYSQNPNLVQLTGMTDNGSRGVTIRAGAHLSAAEILVIAGSVLGTKEIIIEQGATLSTLGQGLPALDSSHGYVFQAGTASVVALSNGRMRWLAPAVLTSGPTPQYTPPISLGACPTLPCEASTRLYSEGSLAFLTNNNFTLTDHVRYGTRHLSLGSDTFHIGSQAALQQAASAGVLPPGLRLTEPDFHRLLQGDTDWGAPAMETLELIAGSSMNLLGNVTLSTLNSQGQSTMDNLLLTTPAIYGYGTETDTAAIHTGHLIWNGSSQAAGDVVQGGAGTGDGSFHIDAQRITLGFGPWSQPDGDTLAARLLLGFKHAQLTASTAFSANNEGKLSFYHRRGLDYDTVNGYQYSGGHLHIHTPLLTGSAGSSSSIVTGGDINVHNPYGASLGYDALNALGAELSLQAGGSLHLDTAVLLPSGKLSLKAQHHLDVGAQAHIDMAGRTVTYFDDAAATQYSWGGDVYLESLGGNITQASASTINLSAINNQAGRLSALASHPDHGRVLLQGQILGHASGHYNAGGTVVPYLSGVLIIQAQTLGHGNLNSDFAALNQRLNTGEVFGLRRFQLLQGDLRVGDELRAHEIDLSLDAGHLSVLGKVDASGAQVGSIRLAAQNGLHLGSQALLDAHGSLARIDSYGQLIYAPNRAIIELNSGLGQLHTETGAQLDLRYGTDDARLAAIVAAPRLGEVHLYAPRLDAQGHSHTAAAIQHGDLAIHIEPGLQLQGAQAVAVYGRTIYDDAPYGTDPAASGKAYQVITQDYLNAKHQQSAQFIKAALANIHLRQHKLAGLTQSYGDILHLRPAIDLVSATTDGDLIVSGDLDLSGHRYASLNPHRQQTALYGSGEPGTLAIRAGGNLSIYGSINDGFAPPPETPDDNGWVLTPGTIAFGGEIIVPGSGVVLGKGTQFASGKTLNYAIPIQPSLAAGVELPVTVTLSTSLDLAAGYVFNGPVYDANGQLLHTAGSILQEATTLAANTQLGAGFKLPARASFHAFIWPAGVPLPQSLALAQDVNLPLGALIPSLTDVKLPHNALSIPLRPSANGQMGQNWAIAAMLPENSLSWNLRVVAGADTQAVDSRSLQQTANGEIQLSDSHYTIFNQRESLFIPGVPDQVIPGGAWFWNALGEQRFGHKAGTPAGPEFERHCSRGYCDRFFYVWNELGEQRFGYKAGTPAGPEFERHCNRGYCDSLGESIIIPGTPDQTDIGATIKKIPVSHVFSVLRTGTGHLDLISQGSIQVQSPYGIYTAGTHTASAAASQEADFNRGRAKAADGTYLNTSKSMAPSDGSSPASGPGYESLVNGGTSSTYAAWYPEQGGNLVLRTGSNLSLDNWSAYLEMGQDTDLRELKSSGWVSNWLWRQASGNTYGIDSIATAWWLNFGTYIPGTATRINNYLQPTLDITNKNGLIATPELIGFTGLGTLGGGNLQIDIRGGAGTLQRLGQHEDNRPRSQALNLAVASTGRVLADGSLLQTGGGDLQLRIAQGWNPNMAARARMSPSYGNQQGQNPNLLGTVTNLRGDTYTLSSTLGGIKQFYTRSPEGTDVRDTRAFDPYAQQRGFANGGITLVLGDSPARLHTRGDLVLTGTADPTRLATPYTLPYSYLGQTYGSGGEAWFSLWTPNTAIQLFSAGGHAAPLAQSYITPVSGKYHHAASDGWQVYPSQLQVIAASGSIFVQHSQHTVHFAPLLLAPSALGQLSLLAKQSIYTAGLSISRSGNLNAINSPFKPAFMSRTGEYYDLQAHNLAENAMYLSNSLFTFGVPNAALSNHLDSRPSRFYAHHGDIIGLESGGVIDFIGLFGSRAKQIWYEGHAPVWMRAGRDIVRSGNIIGTDNRTSMPNALGSVVGKDTYGSSFRTGNLFVHHHANDVSIVEAGRDILFSNFQVAGPGTLEINAGRNISMADQSINPWTREVTIINTRFHSLGPIMPGDHRPGAGIAVQAGMGPGAQWDAFLQHYLDPANAAIVGTPLADQAGKVVKTYHDELITWLEQRYGFEADGDSDAVEQARTYFAALGREQQRIFARDLYFAELRAGGREYNDANGPRAGSYLRGRQAIAALFPTTDAQGQPIYYQGDVLMYGASGVHTDVGGDIQILTPGGAQIYGIEGSAIPPATAGLITRGQGNIQMYSLGSILLGQSRIMTTFGGDILAWSAQGDINAGRGAKTTQIFTPPRRVSGNVNLAALHVVNAENIQVQGESKGIPIAVTVNVGALTSASSAATSAATAAQETLARTRDAARSNQPSQIQVQVLGFGSAQSSAPSQPAHSAKLAPTHYDYDKPVQIVGLGQSLTAASHKLSEDERNAILNP</sequence>
<evidence type="ECO:0000313" key="6">
    <source>
        <dbReference type="EMBL" id="MDN4121928.1"/>
    </source>
</evidence>
<dbReference type="SMART" id="SM00912">
    <property type="entry name" value="Haemagg_act"/>
    <property type="match status" value="1"/>
</dbReference>
<dbReference type="InterPro" id="IPR012334">
    <property type="entry name" value="Pectin_lyas_fold"/>
</dbReference>
<evidence type="ECO:0000256" key="2">
    <source>
        <dbReference type="ARBA" id="ARBA00022525"/>
    </source>
</evidence>
<evidence type="ECO:0000256" key="1">
    <source>
        <dbReference type="ARBA" id="ARBA00004613"/>
    </source>
</evidence>
<dbReference type="SUPFAM" id="SSF51126">
    <property type="entry name" value="Pectin lyase-like"/>
    <property type="match status" value="1"/>
</dbReference>
<keyword evidence="3" id="KW-0732">Signal</keyword>
<dbReference type="RefSeq" id="WP_266123065.1">
    <property type="nucleotide sequence ID" value="NZ_JAJHNU010000003.1"/>
</dbReference>
<name>A0ABT8EKV2_9BURK</name>
<dbReference type="InterPro" id="IPR021026">
    <property type="entry name" value="Filamn_hemagglutn_DUF3739"/>
</dbReference>
<accession>A0ABT8EKV2</accession>
<dbReference type="PANTHER" id="PTHR12338">
    <property type="entry name" value="AUTOTRANSPORTER"/>
    <property type="match status" value="1"/>
</dbReference>
<dbReference type="InterPro" id="IPR011050">
    <property type="entry name" value="Pectin_lyase_fold/virulence"/>
</dbReference>
<proteinExistence type="predicted"/>
<organism evidence="6 7">
    <name type="scientific">Alcaligenes endophyticus</name>
    <dbReference type="NCBI Taxonomy" id="1929088"/>
    <lineage>
        <taxon>Bacteria</taxon>
        <taxon>Pseudomonadati</taxon>
        <taxon>Pseudomonadota</taxon>
        <taxon>Betaproteobacteria</taxon>
        <taxon>Burkholderiales</taxon>
        <taxon>Alcaligenaceae</taxon>
        <taxon>Alcaligenes</taxon>
    </lineage>
</organism>
<dbReference type="EMBL" id="JAJHNU010000003">
    <property type="protein sequence ID" value="MDN4121928.1"/>
    <property type="molecule type" value="Genomic_DNA"/>
</dbReference>
<dbReference type="Proteomes" id="UP001168613">
    <property type="component" value="Unassembled WGS sequence"/>
</dbReference>